<keyword evidence="2" id="KW-1133">Transmembrane helix</keyword>
<accession>A0A7T4EI70</accession>
<proteinExistence type="predicted"/>
<dbReference type="Gene3D" id="3.40.33.10">
    <property type="entry name" value="CAP"/>
    <property type="match status" value="1"/>
</dbReference>
<dbReference type="EMBL" id="CP066007">
    <property type="protein sequence ID" value="QQB47799.1"/>
    <property type="molecule type" value="Genomic_DNA"/>
</dbReference>
<feature type="region of interest" description="Disordered" evidence="1">
    <location>
        <begin position="244"/>
        <end position="290"/>
    </location>
</feature>
<evidence type="ECO:0000313" key="4">
    <source>
        <dbReference type="EMBL" id="QRP71802.1"/>
    </source>
</evidence>
<dbReference type="OrthoDB" id="4398810at2"/>
<organism evidence="3 5">
    <name type="scientific">Corynebacterium glucuronolyticum</name>
    <dbReference type="NCBI Taxonomy" id="39791"/>
    <lineage>
        <taxon>Bacteria</taxon>
        <taxon>Bacillati</taxon>
        <taxon>Actinomycetota</taxon>
        <taxon>Actinomycetes</taxon>
        <taxon>Mycobacteriales</taxon>
        <taxon>Corynebacteriaceae</taxon>
        <taxon>Corynebacterium</taxon>
    </lineage>
</organism>
<reference evidence="3 5" key="1">
    <citation type="submission" date="2020-12" db="EMBL/GenBank/DDBJ databases">
        <title>FDA dAtabase for Regulatory Grade micrObial Sequences (FDA-ARGOS): Supporting development and validation of Infectious Disease Dx tests.</title>
        <authorList>
            <person name="Sproer C."/>
            <person name="Gronow S."/>
            <person name="Severitt S."/>
            <person name="Schroder I."/>
            <person name="Tallon L."/>
            <person name="Sadzewicz L."/>
            <person name="Zhao X."/>
            <person name="Boylan J."/>
            <person name="Ott S."/>
            <person name="Bowen H."/>
            <person name="Vavikolanu K."/>
            <person name="Mehta A."/>
            <person name="Aluvathingal J."/>
            <person name="Nadendla S."/>
            <person name="Lowell S."/>
            <person name="Myers T."/>
            <person name="Yan Y."/>
            <person name="Sichtig H."/>
        </authorList>
    </citation>
    <scope>NUCLEOTIDE SEQUENCE [LARGE SCALE GENOMIC DNA]</scope>
    <source>
        <strain evidence="3 5">FDAARGOS_1053</strain>
        <strain evidence="4">FDAARGOS_1191</strain>
    </source>
</reference>
<keyword evidence="2" id="KW-0812">Transmembrane</keyword>
<evidence type="ECO:0000313" key="5">
    <source>
        <dbReference type="Proteomes" id="UP000596145"/>
    </source>
</evidence>
<evidence type="ECO:0000256" key="2">
    <source>
        <dbReference type="SAM" id="Phobius"/>
    </source>
</evidence>
<dbReference type="EMBL" id="CP069534">
    <property type="protein sequence ID" value="QRP71802.1"/>
    <property type="molecule type" value="Genomic_DNA"/>
</dbReference>
<evidence type="ECO:0000256" key="1">
    <source>
        <dbReference type="SAM" id="MobiDB-lite"/>
    </source>
</evidence>
<feature type="region of interest" description="Disordered" evidence="1">
    <location>
        <begin position="1"/>
        <end position="20"/>
    </location>
</feature>
<protein>
    <submittedName>
        <fullName evidence="3">CAP domain-containing protein</fullName>
    </submittedName>
</protein>
<dbReference type="Proteomes" id="UP000617681">
    <property type="component" value="Chromosome"/>
</dbReference>
<sequence>MLATGLVTASPALADPDPTTGVELNVPTSQFTATRVTVDLSDSRNEGIPALKEYRARAWDINLPFDGSSIRQQAAKHGLRTKEAYVNAVQSDGGLTRIAVQRAAENSYTGKIKHERPTSSECQIGAPAACASIWSAKYKGQQGWSENLAKHPNNVGIRSMIIDQWGKSEEAGLIAANGAYSGGGHLHTLINPAHRYYGFGYVKGTDGWYTGASTSSSSPIETDNLPSGTKTINLYRAATDKEKSTGIITDIPTKPKPQDPKPQDPKPTEPKPQDPKPGQQGTATSVDINNISSNSDVLSSETATDGEKAIAGIFLALGILGIISAVVSAAQQAGILNF</sequence>
<gene>
    <name evidence="3" type="ORF">I6I10_12495</name>
    <name evidence="4" type="ORF">I6J21_03860</name>
</gene>
<feature type="compositionally biased region" description="Low complexity" evidence="1">
    <location>
        <begin position="276"/>
        <end position="290"/>
    </location>
</feature>
<dbReference type="Proteomes" id="UP000596145">
    <property type="component" value="Chromosome"/>
</dbReference>
<dbReference type="InterPro" id="IPR035940">
    <property type="entry name" value="CAP_sf"/>
</dbReference>
<keyword evidence="2" id="KW-0472">Membrane</keyword>
<feature type="compositionally biased region" description="Basic and acidic residues" evidence="1">
    <location>
        <begin position="256"/>
        <end position="274"/>
    </location>
</feature>
<name>A0A7T4EI70_9CORY</name>
<dbReference type="AlphaFoldDB" id="A0A7T4EI70"/>
<feature type="transmembrane region" description="Helical" evidence="2">
    <location>
        <begin position="309"/>
        <end position="330"/>
    </location>
</feature>
<evidence type="ECO:0000313" key="3">
    <source>
        <dbReference type="EMBL" id="QQB47799.1"/>
    </source>
</evidence>